<feature type="transmembrane region" description="Helical" evidence="2">
    <location>
        <begin position="36"/>
        <end position="57"/>
    </location>
</feature>
<sequence length="130" mass="13871">MSHSVRTATSGVRLRQERSGLAVAALVTGILSVLLLWLWFVGLPLAIAAIVLGVMAIRRTRQRGVRGRAMAIVGVVLGGAAVLLAAILLIVGVSILNSDDGKDFQSCMDKANSQSQQDECAREFGRDLER</sequence>
<feature type="domain" description="DUF4190" evidence="3">
    <location>
        <begin position="21"/>
        <end position="87"/>
    </location>
</feature>
<reference evidence="4 5" key="1">
    <citation type="submission" date="2020-02" db="EMBL/GenBank/DDBJ databases">
        <title>Whole-genome analyses of novel actinobacteria.</title>
        <authorList>
            <person name="Sahin N."/>
        </authorList>
    </citation>
    <scope>NUCLEOTIDE SEQUENCE [LARGE SCALE GENOMIC DNA]</scope>
    <source>
        <strain evidence="4 5">A7024</strain>
    </source>
</reference>
<keyword evidence="2" id="KW-1133">Transmembrane helix</keyword>
<evidence type="ECO:0000259" key="3">
    <source>
        <dbReference type="Pfam" id="PF13828"/>
    </source>
</evidence>
<evidence type="ECO:0000313" key="5">
    <source>
        <dbReference type="Proteomes" id="UP000481583"/>
    </source>
</evidence>
<evidence type="ECO:0000256" key="1">
    <source>
        <dbReference type="SAM" id="MobiDB-lite"/>
    </source>
</evidence>
<dbReference type="InterPro" id="IPR025241">
    <property type="entry name" value="DUF4190"/>
</dbReference>
<dbReference type="AlphaFoldDB" id="A0A6G4TXK5"/>
<gene>
    <name evidence="4" type="ORF">G5C51_11965</name>
</gene>
<name>A0A6G4TXK5_9ACTN</name>
<protein>
    <submittedName>
        <fullName evidence="4">DUF4190 domain-containing protein</fullName>
    </submittedName>
</protein>
<evidence type="ECO:0000256" key="2">
    <source>
        <dbReference type="SAM" id="Phobius"/>
    </source>
</evidence>
<feature type="compositionally biased region" description="Basic and acidic residues" evidence="1">
    <location>
        <begin position="119"/>
        <end position="130"/>
    </location>
</feature>
<comment type="caution">
    <text evidence="4">The sequence shown here is derived from an EMBL/GenBank/DDBJ whole genome shotgun (WGS) entry which is preliminary data.</text>
</comment>
<keyword evidence="5" id="KW-1185">Reference proteome</keyword>
<feature type="region of interest" description="Disordered" evidence="1">
    <location>
        <begin position="107"/>
        <end position="130"/>
    </location>
</feature>
<accession>A0A6G4TXK5</accession>
<dbReference type="RefSeq" id="WP_165236259.1">
    <property type="nucleotide sequence ID" value="NZ_JAAKZV010000038.1"/>
</dbReference>
<proteinExistence type="predicted"/>
<evidence type="ECO:0000313" key="4">
    <source>
        <dbReference type="EMBL" id="NGN64614.1"/>
    </source>
</evidence>
<feature type="transmembrane region" description="Helical" evidence="2">
    <location>
        <begin position="69"/>
        <end position="96"/>
    </location>
</feature>
<dbReference type="Proteomes" id="UP000481583">
    <property type="component" value="Unassembled WGS sequence"/>
</dbReference>
<organism evidence="4 5">
    <name type="scientific">Streptomyces coryli</name>
    <dbReference type="NCBI Taxonomy" id="1128680"/>
    <lineage>
        <taxon>Bacteria</taxon>
        <taxon>Bacillati</taxon>
        <taxon>Actinomycetota</taxon>
        <taxon>Actinomycetes</taxon>
        <taxon>Kitasatosporales</taxon>
        <taxon>Streptomycetaceae</taxon>
        <taxon>Streptomyces</taxon>
    </lineage>
</organism>
<dbReference type="Pfam" id="PF13828">
    <property type="entry name" value="DUF4190"/>
    <property type="match status" value="1"/>
</dbReference>
<keyword evidence="2" id="KW-0472">Membrane</keyword>
<dbReference type="EMBL" id="JAAKZV010000038">
    <property type="protein sequence ID" value="NGN64614.1"/>
    <property type="molecule type" value="Genomic_DNA"/>
</dbReference>
<keyword evidence="2" id="KW-0812">Transmembrane</keyword>